<organism evidence="1 2">
    <name type="scientific">Pangasius djambal</name>
    <dbReference type="NCBI Taxonomy" id="1691987"/>
    <lineage>
        <taxon>Eukaryota</taxon>
        <taxon>Metazoa</taxon>
        <taxon>Chordata</taxon>
        <taxon>Craniata</taxon>
        <taxon>Vertebrata</taxon>
        <taxon>Euteleostomi</taxon>
        <taxon>Actinopterygii</taxon>
        <taxon>Neopterygii</taxon>
        <taxon>Teleostei</taxon>
        <taxon>Ostariophysi</taxon>
        <taxon>Siluriformes</taxon>
        <taxon>Pangasiidae</taxon>
        <taxon>Pangasius</taxon>
    </lineage>
</organism>
<gene>
    <name evidence="1" type="ORF">PDJAM_G00095930</name>
</gene>
<dbReference type="EMBL" id="CM040993">
    <property type="protein sequence ID" value="MCJ8743591.1"/>
    <property type="molecule type" value="Genomic_DNA"/>
</dbReference>
<sequence>MSSSPVPTHVLSYPHFVQCRGKVLSPFSLVVLELVLKLSCAGWGGCYAGHVPGCVFHSAALWKPAETQLLLSPAWSGQRRVEDPGPEDQRVAQFAAGTLLSSSLGSGTTGTATGTTESEVKEQRASM</sequence>
<evidence type="ECO:0000313" key="1">
    <source>
        <dbReference type="EMBL" id="MCJ8743591.1"/>
    </source>
</evidence>
<name>A0ACC5Z8H3_9TELE</name>
<protein>
    <submittedName>
        <fullName evidence="1">Uncharacterized protein</fullName>
    </submittedName>
</protein>
<accession>A0ACC5Z8H3</accession>
<reference evidence="1" key="1">
    <citation type="submission" date="2020-02" db="EMBL/GenBank/DDBJ databases">
        <title>Genome sequencing of the panga catfish, Pangasius djambal.</title>
        <authorList>
            <person name="Wen M."/>
            <person name="Zahm M."/>
            <person name="Roques C."/>
            <person name="Cabau C."/>
            <person name="Klopp C."/>
            <person name="Donnadieu C."/>
            <person name="Jouanno E."/>
            <person name="Avarre J.-C."/>
            <person name="Campet M."/>
            <person name="Ha T."/>
            <person name="Dugue R."/>
            <person name="Lampietro C."/>
            <person name="Louis A."/>
            <person name="Herpin A."/>
            <person name="Echchiki A."/>
            <person name="Berthelot C."/>
            <person name="Parey E."/>
            <person name="Roest-Crollius H."/>
            <person name="Braasch I."/>
            <person name="Postlethwait J.H."/>
            <person name="Bobe J."/>
            <person name="Montfort J."/>
            <person name="Bouchez O."/>
            <person name="Begum T."/>
            <person name="Schartl M."/>
            <person name="Gustiano R."/>
            <person name="Guiguen Y."/>
        </authorList>
    </citation>
    <scope>NUCLEOTIDE SEQUENCE</scope>
    <source>
        <strain evidence="1">Pdj_M5554</strain>
    </source>
</reference>
<comment type="caution">
    <text evidence="1">The sequence shown here is derived from an EMBL/GenBank/DDBJ whole genome shotgun (WGS) entry which is preliminary data.</text>
</comment>
<proteinExistence type="predicted"/>
<keyword evidence="2" id="KW-1185">Reference proteome</keyword>
<dbReference type="Proteomes" id="UP000830395">
    <property type="component" value="Chromosome 19"/>
</dbReference>
<evidence type="ECO:0000313" key="2">
    <source>
        <dbReference type="Proteomes" id="UP000830395"/>
    </source>
</evidence>